<feature type="active site" evidence="14">
    <location>
        <position position="140"/>
    </location>
</feature>
<keyword evidence="8 14" id="KW-0547">Nucleotide-binding</keyword>
<evidence type="ECO:0000313" key="18">
    <source>
        <dbReference type="Proteomes" id="UP000807785"/>
    </source>
</evidence>
<dbReference type="GO" id="GO:0004674">
    <property type="term" value="F:protein serine/threonine kinase activity"/>
    <property type="evidence" value="ECO:0007669"/>
    <property type="project" value="UniProtKB-KW"/>
</dbReference>
<evidence type="ECO:0000259" key="15">
    <source>
        <dbReference type="Pfam" id="PF02603"/>
    </source>
</evidence>
<comment type="domain">
    <text evidence="14">The Walker A ATP-binding motif also binds Pi and PPi.</text>
</comment>
<dbReference type="Pfam" id="PF07475">
    <property type="entry name" value="Hpr_kinase_C"/>
    <property type="match status" value="1"/>
</dbReference>
<dbReference type="HAMAP" id="MF_01249">
    <property type="entry name" value="HPr_kinase"/>
    <property type="match status" value="1"/>
</dbReference>
<comment type="caution">
    <text evidence="14">Lacks conserved residue(s) required for the propagation of feature annotation.</text>
</comment>
<dbReference type="GO" id="GO:0005524">
    <property type="term" value="F:ATP binding"/>
    <property type="evidence" value="ECO:0007669"/>
    <property type="project" value="UniProtKB-UniRule"/>
</dbReference>
<evidence type="ECO:0000256" key="4">
    <source>
        <dbReference type="ARBA" id="ARBA00011643"/>
    </source>
</evidence>
<evidence type="ECO:0000256" key="2">
    <source>
        <dbReference type="ARBA" id="ARBA00001946"/>
    </source>
</evidence>
<proteinExistence type="inferred from homology"/>
<evidence type="ECO:0000313" key="17">
    <source>
        <dbReference type="EMBL" id="MBK6975282.1"/>
    </source>
</evidence>
<dbReference type="FunFam" id="3.40.50.300:FF:000174">
    <property type="entry name" value="HPr kinase/phosphorylase"/>
    <property type="match status" value="1"/>
</dbReference>
<dbReference type="InterPro" id="IPR011126">
    <property type="entry name" value="Hpr_kin/Pase_Hpr_N"/>
</dbReference>
<dbReference type="EC" id="2.7.4.-" evidence="14"/>
<reference evidence="17" key="1">
    <citation type="submission" date="2020-10" db="EMBL/GenBank/DDBJ databases">
        <title>Connecting structure to function with the recovery of over 1000 high-quality activated sludge metagenome-assembled genomes encoding full-length rRNA genes using long-read sequencing.</title>
        <authorList>
            <person name="Singleton C.M."/>
            <person name="Petriglieri F."/>
            <person name="Kristensen J.M."/>
            <person name="Kirkegaard R.H."/>
            <person name="Michaelsen T.Y."/>
            <person name="Andersen M.H."/>
            <person name="Karst S.M."/>
            <person name="Dueholm M.S."/>
            <person name="Nielsen P.H."/>
            <person name="Albertsen M."/>
        </authorList>
    </citation>
    <scope>NUCLEOTIDE SEQUENCE</scope>
    <source>
        <strain evidence="17">Bjer_18-Q3-R1-45_BAT3C.347</strain>
    </source>
</reference>
<evidence type="ECO:0000256" key="5">
    <source>
        <dbReference type="ARBA" id="ARBA00022527"/>
    </source>
</evidence>
<evidence type="ECO:0000256" key="8">
    <source>
        <dbReference type="ARBA" id="ARBA00022741"/>
    </source>
</evidence>
<protein>
    <recommendedName>
        <fullName evidence="14">HPr kinase/phosphorylase</fullName>
        <shortName evidence="14">HPrK/P</shortName>
        <ecNumber evidence="14">2.7.11.-</ecNumber>
        <ecNumber evidence="14">2.7.4.-</ecNumber>
    </recommendedName>
    <alternativeName>
        <fullName evidence="14">HPr(Ser) kinase/phosphorylase</fullName>
    </alternativeName>
</protein>
<comment type="similarity">
    <text evidence="3 14">Belongs to the HPrK/P family.</text>
</comment>
<dbReference type="Gene3D" id="3.40.50.300">
    <property type="entry name" value="P-loop containing nucleotide triphosphate hydrolases"/>
    <property type="match status" value="1"/>
</dbReference>
<organism evidence="17 18">
    <name type="scientific">Candidatus Methylophosphatis roskildensis</name>
    <dbReference type="NCBI Taxonomy" id="2899263"/>
    <lineage>
        <taxon>Bacteria</taxon>
        <taxon>Pseudomonadati</taxon>
        <taxon>Pseudomonadota</taxon>
        <taxon>Betaproteobacteria</taxon>
        <taxon>Nitrosomonadales</taxon>
        <taxon>Sterolibacteriaceae</taxon>
        <taxon>Candidatus Methylophosphatis</taxon>
    </lineage>
</organism>
<dbReference type="EC" id="2.7.11.-" evidence="14"/>
<evidence type="ECO:0000256" key="9">
    <source>
        <dbReference type="ARBA" id="ARBA00022777"/>
    </source>
</evidence>
<feature type="binding site" evidence="14">
    <location>
        <position position="204"/>
    </location>
    <ligand>
        <name>Mg(2+)</name>
        <dbReference type="ChEBI" id="CHEBI:18420"/>
    </ligand>
</feature>
<comment type="miscellaneous">
    <text evidence="14">Both phosphorylation and phosphorolysis are carried out by the same active site and suggest a common mechanism for both reactions.</text>
</comment>
<feature type="region of interest" description="Important for the catalytic mechanism of both phosphorylation and dephosphorylation" evidence="14">
    <location>
        <begin position="203"/>
        <end position="212"/>
    </location>
</feature>
<evidence type="ECO:0000256" key="6">
    <source>
        <dbReference type="ARBA" id="ARBA00022679"/>
    </source>
</evidence>
<keyword evidence="6 14" id="KW-0808">Transferase</keyword>
<feature type="active site" evidence="14">
    <location>
        <position position="245"/>
    </location>
</feature>
<comment type="cofactor">
    <cofactor evidence="2 14">
        <name>Mg(2+)</name>
        <dbReference type="ChEBI" id="CHEBI:18420"/>
    </cofactor>
</comment>
<dbReference type="SUPFAM" id="SSF53795">
    <property type="entry name" value="PEP carboxykinase-like"/>
    <property type="match status" value="1"/>
</dbReference>
<dbReference type="GO" id="GO:0006109">
    <property type="term" value="P:regulation of carbohydrate metabolic process"/>
    <property type="evidence" value="ECO:0007669"/>
    <property type="project" value="UniProtKB-UniRule"/>
</dbReference>
<dbReference type="CDD" id="cd01918">
    <property type="entry name" value="HprK_C"/>
    <property type="match status" value="1"/>
</dbReference>
<evidence type="ECO:0000259" key="16">
    <source>
        <dbReference type="Pfam" id="PF07475"/>
    </source>
</evidence>
<dbReference type="Gene3D" id="3.40.1390.20">
    <property type="entry name" value="HprK N-terminal domain-like"/>
    <property type="match status" value="1"/>
</dbReference>
<keyword evidence="7 14" id="KW-0479">Metal-binding</keyword>
<feature type="binding site" evidence="14">
    <location>
        <position position="162"/>
    </location>
    <ligand>
        <name>Mg(2+)</name>
        <dbReference type="ChEBI" id="CHEBI:18420"/>
    </ligand>
</feature>
<evidence type="ECO:0000256" key="11">
    <source>
        <dbReference type="ARBA" id="ARBA00022842"/>
    </source>
</evidence>
<comment type="catalytic activity">
    <reaction evidence="13 14">
        <text>[HPr protein]-O-phospho-L-serine + phosphate + H(+) = [HPr protein]-L-serine + diphosphate</text>
        <dbReference type="Rhea" id="RHEA:46604"/>
        <dbReference type="Rhea" id="RHEA-COMP:11602"/>
        <dbReference type="Rhea" id="RHEA-COMP:11603"/>
        <dbReference type="ChEBI" id="CHEBI:15378"/>
        <dbReference type="ChEBI" id="CHEBI:29999"/>
        <dbReference type="ChEBI" id="CHEBI:33019"/>
        <dbReference type="ChEBI" id="CHEBI:43474"/>
        <dbReference type="ChEBI" id="CHEBI:83421"/>
    </reaction>
</comment>
<feature type="domain" description="HPr(Ser) kinase/phosphorylase N-terminal" evidence="15">
    <location>
        <begin position="3"/>
        <end position="127"/>
    </location>
</feature>
<evidence type="ECO:0000256" key="3">
    <source>
        <dbReference type="ARBA" id="ARBA00006883"/>
    </source>
</evidence>
<evidence type="ECO:0000256" key="1">
    <source>
        <dbReference type="ARBA" id="ARBA00001120"/>
    </source>
</evidence>
<dbReference type="PANTHER" id="PTHR30305:SF1">
    <property type="entry name" value="HPR KINASE_PHOSPHORYLASE"/>
    <property type="match status" value="1"/>
</dbReference>
<dbReference type="InterPro" id="IPR011104">
    <property type="entry name" value="Hpr_kin/Pase_C"/>
</dbReference>
<sequence>MTVTVRKLLDDPMLGLQVAAGALGLDRPIVTGELNRPSLELTGYFKEFRSERIQILGVGELTYLEEHGESAEVAAHLRRILSGDVPCAIITNGHQPSESMRQRAEQVSIPILTCAHGTTKLYKRLWENLEHDFAPETTLHGVLMEIHDVGVLIQGKSSVGKSECGLDLVRRGFQLVADDYVSIKCLNDSILIGRGSNMLPFHIEARGLGIIDVSRLFGAMAIRRDERVAMVITLVEWEDTVEYDRTGLSEETVTILDVPVPHVKIPVKPGRSVGTLVEVAALNQKLKSMGVNTARLMEQRIAQELARENPDC</sequence>
<dbReference type="PANTHER" id="PTHR30305">
    <property type="entry name" value="PROTEIN YJDM-RELATED"/>
    <property type="match status" value="1"/>
</dbReference>
<dbReference type="InterPro" id="IPR027417">
    <property type="entry name" value="P-loop_NTPase"/>
</dbReference>
<feature type="active site" evidence="14">
    <location>
        <position position="161"/>
    </location>
</feature>
<dbReference type="Pfam" id="PF02603">
    <property type="entry name" value="Hpr_kinase_N"/>
    <property type="match status" value="1"/>
</dbReference>
<evidence type="ECO:0000256" key="10">
    <source>
        <dbReference type="ARBA" id="ARBA00022840"/>
    </source>
</evidence>
<dbReference type="InterPro" id="IPR003755">
    <property type="entry name" value="HPr(Ser)_kin/Pase"/>
</dbReference>
<dbReference type="NCBIfam" id="TIGR00679">
    <property type="entry name" value="hpr-ser"/>
    <property type="match status" value="1"/>
</dbReference>
<feature type="active site" description="Proton acceptor; for phosphorylation activity. Proton donor; for dephosphorylation activity" evidence="14">
    <location>
        <position position="179"/>
    </location>
</feature>
<gene>
    <name evidence="14 17" type="primary">hprK</name>
    <name evidence="17" type="ORF">IPH26_20850</name>
</gene>
<comment type="catalytic activity">
    <reaction evidence="1 14">
        <text>[HPr protein]-L-serine + ATP = [HPr protein]-O-phospho-L-serine + ADP + H(+)</text>
        <dbReference type="Rhea" id="RHEA:46600"/>
        <dbReference type="Rhea" id="RHEA-COMP:11602"/>
        <dbReference type="Rhea" id="RHEA-COMP:11603"/>
        <dbReference type="ChEBI" id="CHEBI:15378"/>
        <dbReference type="ChEBI" id="CHEBI:29999"/>
        <dbReference type="ChEBI" id="CHEBI:30616"/>
        <dbReference type="ChEBI" id="CHEBI:83421"/>
        <dbReference type="ChEBI" id="CHEBI:456216"/>
    </reaction>
</comment>
<dbReference type="GO" id="GO:0000287">
    <property type="term" value="F:magnesium ion binding"/>
    <property type="evidence" value="ECO:0007669"/>
    <property type="project" value="UniProtKB-UniRule"/>
</dbReference>
<keyword evidence="11 14" id="KW-0460">Magnesium</keyword>
<evidence type="ECO:0000256" key="13">
    <source>
        <dbReference type="ARBA" id="ARBA00047657"/>
    </source>
</evidence>
<evidence type="ECO:0000256" key="7">
    <source>
        <dbReference type="ARBA" id="ARBA00022723"/>
    </source>
</evidence>
<dbReference type="EMBL" id="JADJEV010000005">
    <property type="protein sequence ID" value="MBK6975282.1"/>
    <property type="molecule type" value="Genomic_DNA"/>
</dbReference>
<keyword evidence="12 14" id="KW-0511">Multifunctional enzyme</keyword>
<comment type="caution">
    <text evidence="17">The sequence shown here is derived from an EMBL/GenBank/DDBJ whole genome shotgun (WGS) entry which is preliminary data.</text>
</comment>
<dbReference type="AlphaFoldDB" id="A0A9D7E7F6"/>
<dbReference type="GO" id="GO:0000155">
    <property type="term" value="F:phosphorelay sensor kinase activity"/>
    <property type="evidence" value="ECO:0007669"/>
    <property type="project" value="InterPro"/>
</dbReference>
<accession>A0A9D7E7F6</accession>
<keyword evidence="9 14" id="KW-0418">Kinase</keyword>
<comment type="subunit">
    <text evidence="4 14">Homohexamer.</text>
</comment>
<feature type="region of interest" description="Important for the catalytic mechanism of dephosphorylation" evidence="14">
    <location>
        <begin position="266"/>
        <end position="271"/>
    </location>
</feature>
<dbReference type="Proteomes" id="UP000807785">
    <property type="component" value="Unassembled WGS sequence"/>
</dbReference>
<dbReference type="GO" id="GO:0004712">
    <property type="term" value="F:protein serine/threonine/tyrosine kinase activity"/>
    <property type="evidence" value="ECO:0007669"/>
    <property type="project" value="UniProtKB-UniRule"/>
</dbReference>
<keyword evidence="5 14" id="KW-0723">Serine/threonine-protein kinase</keyword>
<dbReference type="SUPFAM" id="SSF75138">
    <property type="entry name" value="HprK N-terminal domain-like"/>
    <property type="match status" value="1"/>
</dbReference>
<evidence type="ECO:0000256" key="14">
    <source>
        <dbReference type="HAMAP-Rule" id="MF_01249"/>
    </source>
</evidence>
<keyword evidence="10 14" id="KW-0067">ATP-binding</keyword>
<comment type="function">
    <text evidence="14">Catalyzes the ATP- as well as the pyrophosphate-dependent phosphorylation of a specific serine residue in HPr, a phosphocarrier protein of the phosphoenolpyruvate-dependent sugar phosphotransferase system (PTS). HprK/P also catalyzes the pyrophosphate-producing, inorganic phosphate-dependent dephosphorylation (phosphorolysis) of seryl-phosphorylated HPr (P-Ser-HPr).</text>
</comment>
<evidence type="ECO:0000256" key="12">
    <source>
        <dbReference type="ARBA" id="ARBA00023268"/>
    </source>
</evidence>
<dbReference type="InterPro" id="IPR028979">
    <property type="entry name" value="Ser_kin/Pase_Hpr-like_N_sf"/>
</dbReference>
<feature type="domain" description="HPr kinase/phosphorylase C-terminal" evidence="16">
    <location>
        <begin position="132"/>
        <end position="300"/>
    </location>
</feature>
<name>A0A9D7E7F6_9PROT</name>